<gene>
    <name evidence="2" type="primary">rfbF</name>
    <name evidence="2" type="ORF">GJW-30_1_04049</name>
</gene>
<feature type="domain" description="Nucleotidyl transferase" evidence="1">
    <location>
        <begin position="9"/>
        <end position="252"/>
    </location>
</feature>
<keyword evidence="2" id="KW-0808">Transferase</keyword>
<dbReference type="InterPro" id="IPR005835">
    <property type="entry name" value="NTP_transferase_dom"/>
</dbReference>
<sequence>MRPADVPVIILCGGEGTRLREETVSRPKPLLEIGSEPILLHIMKLYESYGFRRFILCLGYQGVMIKEYFLNREMRSRDMKLVLSTGQRSFLGPDTKSDWEVIFAETGAKTQTGGRIARCAQYIDTPTFMVTYGDGLADIHLGDLLASHLAHGEIGTVTGVGVNSQFGELKIEGERVVGFAEKPATQSLINGGFFVFQKEFLDYLSVDSNCILERDPLEKLAREGKLKVRRHDGFWRCMDTFKDYQALNEAYAAGIAPWTSSCEDRISENAA</sequence>
<evidence type="ECO:0000313" key="2">
    <source>
        <dbReference type="EMBL" id="BAT61492.1"/>
    </source>
</evidence>
<proteinExistence type="predicted"/>
<dbReference type="GO" id="GO:0047343">
    <property type="term" value="F:glucose-1-phosphate cytidylyltransferase activity"/>
    <property type="evidence" value="ECO:0007669"/>
    <property type="project" value="UniProtKB-EC"/>
</dbReference>
<dbReference type="SUPFAM" id="SSF53448">
    <property type="entry name" value="Nucleotide-diphospho-sugar transferases"/>
    <property type="match status" value="1"/>
</dbReference>
<dbReference type="Pfam" id="PF00483">
    <property type="entry name" value="NTP_transferase"/>
    <property type="match status" value="1"/>
</dbReference>
<dbReference type="InterPro" id="IPR013446">
    <property type="entry name" value="G1P_cyt_trans-like"/>
</dbReference>
<protein>
    <submittedName>
        <fullName evidence="2">Glucose-1-phosphate cytidylyltransferase</fullName>
        <ecNumber evidence="2">2.7.7.33</ecNumber>
    </submittedName>
</protein>
<keyword evidence="2" id="KW-0548">Nucleotidyltransferase</keyword>
<dbReference type="InterPro" id="IPR029044">
    <property type="entry name" value="Nucleotide-diphossugar_trans"/>
</dbReference>
<evidence type="ECO:0000313" key="3">
    <source>
        <dbReference type="Proteomes" id="UP000236884"/>
    </source>
</evidence>
<dbReference type="KEGG" id="vgo:GJW-30_1_04049"/>
<dbReference type="EMBL" id="AP014946">
    <property type="protein sequence ID" value="BAT61492.1"/>
    <property type="molecule type" value="Genomic_DNA"/>
</dbReference>
<evidence type="ECO:0000259" key="1">
    <source>
        <dbReference type="Pfam" id="PF00483"/>
    </source>
</evidence>
<dbReference type="Proteomes" id="UP000236884">
    <property type="component" value="Chromosome"/>
</dbReference>
<dbReference type="Gene3D" id="3.90.550.10">
    <property type="entry name" value="Spore Coat Polysaccharide Biosynthesis Protein SpsA, Chain A"/>
    <property type="match status" value="1"/>
</dbReference>
<dbReference type="RefSeq" id="WP_096358183.1">
    <property type="nucleotide sequence ID" value="NZ_JAASRT010000001.1"/>
</dbReference>
<dbReference type="OrthoDB" id="9801810at2"/>
<reference evidence="2 3" key="1">
    <citation type="submission" date="2015-08" db="EMBL/GenBank/DDBJ databases">
        <title>Investigation of the bacterial diversity of lava forest soil.</title>
        <authorList>
            <person name="Lee J.S."/>
        </authorList>
    </citation>
    <scope>NUCLEOTIDE SEQUENCE [LARGE SCALE GENOMIC DNA]</scope>
    <source>
        <strain evidence="2 3">GJW-30</strain>
    </source>
</reference>
<dbReference type="AlphaFoldDB" id="A0A0S3PZZ9"/>
<dbReference type="PANTHER" id="PTHR47183">
    <property type="entry name" value="GLUCOSE-1-PHOSPHATE CYTIDYLYLTRANSFERASE-RELATED"/>
    <property type="match status" value="1"/>
</dbReference>
<keyword evidence="3" id="KW-1185">Reference proteome</keyword>
<accession>A0A0S3PZZ9</accession>
<name>A0A0S3PZZ9_9BRAD</name>
<organism evidence="2 3">
    <name type="scientific">Variibacter gotjawalensis</name>
    <dbReference type="NCBI Taxonomy" id="1333996"/>
    <lineage>
        <taxon>Bacteria</taxon>
        <taxon>Pseudomonadati</taxon>
        <taxon>Pseudomonadota</taxon>
        <taxon>Alphaproteobacteria</taxon>
        <taxon>Hyphomicrobiales</taxon>
        <taxon>Nitrobacteraceae</taxon>
        <taxon>Variibacter</taxon>
    </lineage>
</organism>
<dbReference type="PANTHER" id="PTHR47183:SF2">
    <property type="entry name" value="GLUCOSE-1-PHOSPHATE CYTIDYLYLTRANSFERASE-RELATED"/>
    <property type="match status" value="1"/>
</dbReference>
<dbReference type="EC" id="2.7.7.33" evidence="2"/>